<dbReference type="NCBIfam" id="TIGR01549">
    <property type="entry name" value="HAD-SF-IA-v1"/>
    <property type="match status" value="1"/>
</dbReference>
<dbReference type="InterPro" id="IPR006439">
    <property type="entry name" value="HAD-SF_hydro_IA"/>
</dbReference>
<dbReference type="InterPro" id="IPR023214">
    <property type="entry name" value="HAD_sf"/>
</dbReference>
<gene>
    <name evidence="2" type="ORF">ENJ96_06955</name>
</gene>
<dbReference type="EMBL" id="DROK01000201">
    <property type="protein sequence ID" value="HHI97575.1"/>
    <property type="molecule type" value="Genomic_DNA"/>
</dbReference>
<sequence length="219" mass="25316">MYGPFKWVTFDCYGTLVDWEEGILKALSPYLKDLSPAEVLRLYARFESEAEKTWRPYREVLKMVARKLFTHFGLKPREEVFLESLPHWRPFPEVNQALKLIKEKGLKTAIISNIDQDLLAQTLRHFTVSFDLLVTAEEARAYKPHPEIFALAKRKLKCAPQEVLHVGQSLFHDIVPARREGWVTCWVRRPGRDPFGATPQAAGKPHFSVSNLLELVDFL</sequence>
<protein>
    <submittedName>
        <fullName evidence="2">Haloacid dehalogenase type II</fullName>
    </submittedName>
</protein>
<reference evidence="2" key="1">
    <citation type="journal article" date="2020" name="mSystems">
        <title>Genome- and Community-Level Interaction Insights into Carbon Utilization and Element Cycling Functions of Hydrothermarchaeota in Hydrothermal Sediment.</title>
        <authorList>
            <person name="Zhou Z."/>
            <person name="Liu Y."/>
            <person name="Xu W."/>
            <person name="Pan J."/>
            <person name="Luo Z.H."/>
            <person name="Li M."/>
        </authorList>
    </citation>
    <scope>NUCLEOTIDE SEQUENCE [LARGE SCALE GENOMIC DNA]</scope>
    <source>
        <strain evidence="2">HyVt-533</strain>
    </source>
</reference>
<organism evidence="2">
    <name type="scientific">Thermodesulfatator atlanticus</name>
    <dbReference type="NCBI Taxonomy" id="501497"/>
    <lineage>
        <taxon>Bacteria</taxon>
        <taxon>Pseudomonadati</taxon>
        <taxon>Thermodesulfobacteriota</taxon>
        <taxon>Thermodesulfobacteria</taxon>
        <taxon>Thermodesulfobacteriales</taxon>
        <taxon>Thermodesulfatatoraceae</taxon>
        <taxon>Thermodesulfatator</taxon>
    </lineage>
</organism>
<dbReference type="PANTHER" id="PTHR43316:SF9">
    <property type="entry name" value="ACID DEHALOGENASE, PUTATIVE (AFU_ORTHOLOGUE AFUA_6G14460)-RELATED"/>
    <property type="match status" value="1"/>
</dbReference>
<proteinExistence type="predicted"/>
<dbReference type="SFLD" id="SFLDS00003">
    <property type="entry name" value="Haloacid_Dehalogenase"/>
    <property type="match status" value="1"/>
</dbReference>
<dbReference type="Proteomes" id="UP000886101">
    <property type="component" value="Unassembled WGS sequence"/>
</dbReference>
<dbReference type="InterPro" id="IPR006328">
    <property type="entry name" value="2-HAD"/>
</dbReference>
<dbReference type="Gene3D" id="1.10.150.750">
    <property type="match status" value="1"/>
</dbReference>
<evidence type="ECO:0000313" key="2">
    <source>
        <dbReference type="EMBL" id="HHI97575.1"/>
    </source>
</evidence>
<dbReference type="PANTHER" id="PTHR43316">
    <property type="entry name" value="HYDROLASE, HALOACID DELAHOGENASE-RELATED"/>
    <property type="match status" value="1"/>
</dbReference>
<evidence type="ECO:0000256" key="1">
    <source>
        <dbReference type="ARBA" id="ARBA00022801"/>
    </source>
</evidence>
<dbReference type="NCBIfam" id="TIGR01428">
    <property type="entry name" value="HAD_type_II"/>
    <property type="match status" value="1"/>
</dbReference>
<comment type="caution">
    <text evidence="2">The sequence shown here is derived from an EMBL/GenBank/DDBJ whole genome shotgun (WGS) entry which is preliminary data.</text>
</comment>
<dbReference type="PRINTS" id="PR00413">
    <property type="entry name" value="HADHALOGNASE"/>
</dbReference>
<accession>A0A7V5U2W3</accession>
<dbReference type="SFLD" id="SFLDG01129">
    <property type="entry name" value="C1.5:_HAD__Beta-PGM__Phosphata"/>
    <property type="match status" value="1"/>
</dbReference>
<dbReference type="AlphaFoldDB" id="A0A7V5U2W3"/>
<dbReference type="CDD" id="cd02588">
    <property type="entry name" value="HAD_L2-DEX"/>
    <property type="match status" value="1"/>
</dbReference>
<dbReference type="InterPro" id="IPR036412">
    <property type="entry name" value="HAD-like_sf"/>
</dbReference>
<dbReference type="Gene3D" id="3.40.50.1000">
    <property type="entry name" value="HAD superfamily/HAD-like"/>
    <property type="match status" value="1"/>
</dbReference>
<dbReference type="GO" id="GO:0019120">
    <property type="term" value="F:hydrolase activity, acting on acid halide bonds, in C-halide compounds"/>
    <property type="evidence" value="ECO:0007669"/>
    <property type="project" value="InterPro"/>
</dbReference>
<dbReference type="Pfam" id="PF00702">
    <property type="entry name" value="Hydrolase"/>
    <property type="match status" value="1"/>
</dbReference>
<name>A0A7V5U2W3_9BACT</name>
<dbReference type="SUPFAM" id="SSF56784">
    <property type="entry name" value="HAD-like"/>
    <property type="match status" value="1"/>
</dbReference>
<dbReference type="NCBIfam" id="TIGR01493">
    <property type="entry name" value="HAD-SF-IA-v2"/>
    <property type="match status" value="1"/>
</dbReference>
<dbReference type="InterPro" id="IPR051540">
    <property type="entry name" value="S-2-haloacid_dehalogenase"/>
</dbReference>
<keyword evidence="1" id="KW-0378">Hydrolase</keyword>